<sequence>MPNGRTFLLHVPEDYDADKRWPVVMVFHGWGEKPKTIEGYTEFNAAKAILVYPEGEDNAWTPAPYAKTSEEEDLKFVADVVDSLRATYAVDDDRIFAAGLSNGGGFAAFLACRMPETFRSIATVSAAYYEGIHQGCSEAPVGRLDMHGTDDPVVEYYGGTRHDTKYDSVAEVMEQNRRRNECTTQISTTQLVNNALQQTWIGCKAPLQHIRIGGGSHIWPGGLADDRAEVGKGFATDRVLDFFGIPGRPAGTIDPESGKKTK</sequence>
<evidence type="ECO:0000256" key="1">
    <source>
        <dbReference type="ARBA" id="ARBA00004613"/>
    </source>
</evidence>
<dbReference type="InterPro" id="IPR029058">
    <property type="entry name" value="AB_hydrolase_fold"/>
</dbReference>
<reference evidence="8 9" key="1">
    <citation type="submission" date="2017-09" db="EMBL/GenBank/DDBJ databases">
        <title>Draft Genome Sequence of Corynebacterium accolens AH4003.</title>
        <authorList>
            <person name="Chen Y."/>
            <person name="Oosthuysen W.F."/>
            <person name="Kelley S."/>
            <person name="Horswill A."/>
        </authorList>
    </citation>
    <scope>NUCLEOTIDE SEQUENCE [LARGE SCALE GENOMIC DNA]</scope>
    <source>
        <strain evidence="8 9">AH4003</strain>
    </source>
</reference>
<comment type="caution">
    <text evidence="8">The sequence shown here is derived from an EMBL/GenBank/DDBJ whole genome shotgun (WGS) entry which is preliminary data.</text>
</comment>
<keyword evidence="7" id="KW-0624">Polysaccharide degradation</keyword>
<dbReference type="AlphaFoldDB" id="A0A2A4AMH8"/>
<keyword evidence="6" id="KW-0119">Carbohydrate metabolism</keyword>
<keyword evidence="5" id="KW-0378">Hydrolase</keyword>
<dbReference type="SUPFAM" id="SSF53474">
    <property type="entry name" value="alpha/beta-Hydrolases"/>
    <property type="match status" value="1"/>
</dbReference>
<dbReference type="GO" id="GO:0005576">
    <property type="term" value="C:extracellular region"/>
    <property type="evidence" value="ECO:0007669"/>
    <property type="project" value="UniProtKB-SubCell"/>
</dbReference>
<gene>
    <name evidence="8" type="ORF">COM45_04085</name>
</gene>
<evidence type="ECO:0000313" key="9">
    <source>
        <dbReference type="Proteomes" id="UP000218690"/>
    </source>
</evidence>
<name>A0A2A4AMH8_9CORY</name>
<keyword evidence="3" id="KW-0858">Xylan degradation</keyword>
<dbReference type="Gene3D" id="3.40.50.1820">
    <property type="entry name" value="alpha/beta hydrolase"/>
    <property type="match status" value="1"/>
</dbReference>
<dbReference type="Proteomes" id="UP000218690">
    <property type="component" value="Unassembled WGS sequence"/>
</dbReference>
<protein>
    <submittedName>
        <fullName evidence="8">Feruloyl esterase</fullName>
    </submittedName>
</protein>
<dbReference type="InterPro" id="IPR000801">
    <property type="entry name" value="Esterase-like"/>
</dbReference>
<evidence type="ECO:0000256" key="2">
    <source>
        <dbReference type="ARBA" id="ARBA00022525"/>
    </source>
</evidence>
<evidence type="ECO:0000256" key="4">
    <source>
        <dbReference type="ARBA" id="ARBA00022729"/>
    </source>
</evidence>
<evidence type="ECO:0000256" key="7">
    <source>
        <dbReference type="ARBA" id="ARBA00023326"/>
    </source>
</evidence>
<dbReference type="PANTHER" id="PTHR38050">
    <property type="match status" value="1"/>
</dbReference>
<accession>A0A2A4AMH8</accession>
<organism evidence="8 9">
    <name type="scientific">Corynebacterium accolens</name>
    <dbReference type="NCBI Taxonomy" id="38284"/>
    <lineage>
        <taxon>Bacteria</taxon>
        <taxon>Bacillati</taxon>
        <taxon>Actinomycetota</taxon>
        <taxon>Actinomycetes</taxon>
        <taxon>Mycobacteriales</taxon>
        <taxon>Corynebacteriaceae</taxon>
        <taxon>Corynebacterium</taxon>
    </lineage>
</organism>
<evidence type="ECO:0000256" key="5">
    <source>
        <dbReference type="ARBA" id="ARBA00022801"/>
    </source>
</evidence>
<comment type="subcellular location">
    <subcellularLocation>
        <location evidence="1">Secreted</location>
    </subcellularLocation>
</comment>
<keyword evidence="4" id="KW-0732">Signal</keyword>
<evidence type="ECO:0000256" key="3">
    <source>
        <dbReference type="ARBA" id="ARBA00022651"/>
    </source>
</evidence>
<dbReference type="EMBL" id="NWBP01000013">
    <property type="protein sequence ID" value="PCC83318.1"/>
    <property type="molecule type" value="Genomic_DNA"/>
</dbReference>
<evidence type="ECO:0000256" key="6">
    <source>
        <dbReference type="ARBA" id="ARBA00023277"/>
    </source>
</evidence>
<evidence type="ECO:0000313" key="8">
    <source>
        <dbReference type="EMBL" id="PCC83318.1"/>
    </source>
</evidence>
<dbReference type="GO" id="GO:0045493">
    <property type="term" value="P:xylan catabolic process"/>
    <property type="evidence" value="ECO:0007669"/>
    <property type="project" value="UniProtKB-KW"/>
</dbReference>
<dbReference type="GO" id="GO:0030600">
    <property type="term" value="F:feruloyl esterase activity"/>
    <property type="evidence" value="ECO:0007669"/>
    <property type="project" value="InterPro"/>
</dbReference>
<keyword evidence="2" id="KW-0964">Secreted</keyword>
<dbReference type="PANTHER" id="PTHR38050:SF2">
    <property type="entry name" value="FERULOYL ESTERASE C-RELATED"/>
    <property type="match status" value="1"/>
</dbReference>
<dbReference type="Pfam" id="PF00756">
    <property type="entry name" value="Esterase"/>
    <property type="match status" value="1"/>
</dbReference>
<dbReference type="InterPro" id="IPR043595">
    <property type="entry name" value="FaeB/C/D"/>
</dbReference>
<proteinExistence type="predicted"/>